<dbReference type="PANTHER" id="PTHR33116:SF86">
    <property type="entry name" value="REVERSE TRANSCRIPTASE DOMAIN-CONTAINING PROTEIN"/>
    <property type="match status" value="1"/>
</dbReference>
<dbReference type="PANTHER" id="PTHR33116">
    <property type="entry name" value="REVERSE TRANSCRIPTASE ZINC-BINDING DOMAIN-CONTAINING PROTEIN-RELATED-RELATED"/>
    <property type="match status" value="1"/>
</dbReference>
<evidence type="ECO:0000313" key="3">
    <source>
        <dbReference type="Proteomes" id="UP000516437"/>
    </source>
</evidence>
<keyword evidence="1" id="KW-0472">Membrane</keyword>
<evidence type="ECO:0000256" key="1">
    <source>
        <dbReference type="SAM" id="Phobius"/>
    </source>
</evidence>
<evidence type="ECO:0000313" key="2">
    <source>
        <dbReference type="EMBL" id="KAB1220464.1"/>
    </source>
</evidence>
<dbReference type="AlphaFoldDB" id="A0A6A1W5D2"/>
<dbReference type="Proteomes" id="UP000516437">
    <property type="component" value="Chromosome 3"/>
</dbReference>
<reference evidence="2 3" key="1">
    <citation type="journal article" date="2019" name="Plant Biotechnol. J.">
        <title>The red bayberry genome and genetic basis of sex determination.</title>
        <authorList>
            <person name="Jia H.M."/>
            <person name="Jia H.J."/>
            <person name="Cai Q.L."/>
            <person name="Wang Y."/>
            <person name="Zhao H.B."/>
            <person name="Yang W.F."/>
            <person name="Wang G.Y."/>
            <person name="Li Y.H."/>
            <person name="Zhan D.L."/>
            <person name="Shen Y.T."/>
            <person name="Niu Q.F."/>
            <person name="Chang L."/>
            <person name="Qiu J."/>
            <person name="Zhao L."/>
            <person name="Xie H.B."/>
            <person name="Fu W.Y."/>
            <person name="Jin J."/>
            <person name="Li X.W."/>
            <person name="Jiao Y."/>
            <person name="Zhou C.C."/>
            <person name="Tu T."/>
            <person name="Chai C.Y."/>
            <person name="Gao J.L."/>
            <person name="Fan L.J."/>
            <person name="van de Weg E."/>
            <person name="Wang J.Y."/>
            <person name="Gao Z.S."/>
        </authorList>
    </citation>
    <scope>NUCLEOTIDE SEQUENCE [LARGE SCALE GENOMIC DNA]</scope>
    <source>
        <tissue evidence="2">Leaves</tissue>
    </source>
</reference>
<feature type="transmembrane region" description="Helical" evidence="1">
    <location>
        <begin position="100"/>
        <end position="120"/>
    </location>
</feature>
<keyword evidence="1" id="KW-1133">Transmembrane helix</keyword>
<protein>
    <submittedName>
        <fullName evidence="2">Uncharacterized protein</fullName>
    </submittedName>
</protein>
<dbReference type="EMBL" id="RXIC02000021">
    <property type="protein sequence ID" value="KAB1220464.1"/>
    <property type="molecule type" value="Genomic_DNA"/>
</dbReference>
<dbReference type="OrthoDB" id="1728428at2759"/>
<gene>
    <name evidence="2" type="ORF">CJ030_MR3G009924</name>
</gene>
<keyword evidence="3" id="KW-1185">Reference proteome</keyword>
<proteinExistence type="predicted"/>
<accession>A0A6A1W5D2</accession>
<keyword evidence="1" id="KW-0812">Transmembrane</keyword>
<sequence>MREAQVLDRCLDKYMMWSRQKINKGKSSIHFIKNFSRSAIVPICDLLQLKKMPTKAKHLGLPLLIPRSKRLALEELKERLFAKLLGWKAKLLSQAGRATLIRSAAASLLAYSMSFFYLPLSWCSDVARAMKN</sequence>
<organism evidence="2 3">
    <name type="scientific">Morella rubra</name>
    <name type="common">Chinese bayberry</name>
    <dbReference type="NCBI Taxonomy" id="262757"/>
    <lineage>
        <taxon>Eukaryota</taxon>
        <taxon>Viridiplantae</taxon>
        <taxon>Streptophyta</taxon>
        <taxon>Embryophyta</taxon>
        <taxon>Tracheophyta</taxon>
        <taxon>Spermatophyta</taxon>
        <taxon>Magnoliopsida</taxon>
        <taxon>eudicotyledons</taxon>
        <taxon>Gunneridae</taxon>
        <taxon>Pentapetalae</taxon>
        <taxon>rosids</taxon>
        <taxon>fabids</taxon>
        <taxon>Fagales</taxon>
        <taxon>Myricaceae</taxon>
        <taxon>Morella</taxon>
    </lineage>
</organism>
<name>A0A6A1W5D2_9ROSI</name>
<comment type="caution">
    <text evidence="2">The sequence shown here is derived from an EMBL/GenBank/DDBJ whole genome shotgun (WGS) entry which is preliminary data.</text>
</comment>